<dbReference type="AlphaFoldDB" id="A0AAV7NE16"/>
<reference evidence="2" key="1">
    <citation type="journal article" date="2022" name="bioRxiv">
        <title>Sequencing and chromosome-scale assembly of the giantPleurodeles waltlgenome.</title>
        <authorList>
            <person name="Brown T."/>
            <person name="Elewa A."/>
            <person name="Iarovenko S."/>
            <person name="Subramanian E."/>
            <person name="Araus A.J."/>
            <person name="Petzold A."/>
            <person name="Susuki M."/>
            <person name="Suzuki K.-i.T."/>
            <person name="Hayashi T."/>
            <person name="Toyoda A."/>
            <person name="Oliveira C."/>
            <person name="Osipova E."/>
            <person name="Leigh N.D."/>
            <person name="Simon A."/>
            <person name="Yun M.H."/>
        </authorList>
    </citation>
    <scope>NUCLEOTIDE SEQUENCE</scope>
    <source>
        <strain evidence="2">20211129_DDA</strain>
        <tissue evidence="2">Liver</tissue>
    </source>
</reference>
<name>A0AAV7NE16_PLEWA</name>
<proteinExistence type="predicted"/>
<accession>A0AAV7NE16</accession>
<feature type="region of interest" description="Disordered" evidence="1">
    <location>
        <begin position="34"/>
        <end position="59"/>
    </location>
</feature>
<dbReference type="EMBL" id="JANPWB010000012">
    <property type="protein sequence ID" value="KAJ1113726.1"/>
    <property type="molecule type" value="Genomic_DNA"/>
</dbReference>
<evidence type="ECO:0000313" key="3">
    <source>
        <dbReference type="Proteomes" id="UP001066276"/>
    </source>
</evidence>
<comment type="caution">
    <text evidence="2">The sequence shown here is derived from an EMBL/GenBank/DDBJ whole genome shotgun (WGS) entry which is preliminary data.</text>
</comment>
<sequence>MRYPLRLPACLSSLDSLCWWWSRELLLQCLSGTFDEESDPSRGTAFYSSPQKSMQKDVKHSKLEIGIMDSYRKAGNMVDEDPGGI</sequence>
<evidence type="ECO:0000256" key="1">
    <source>
        <dbReference type="SAM" id="MobiDB-lite"/>
    </source>
</evidence>
<keyword evidence="3" id="KW-1185">Reference proteome</keyword>
<gene>
    <name evidence="2" type="ORF">NDU88_001968</name>
</gene>
<evidence type="ECO:0000313" key="2">
    <source>
        <dbReference type="EMBL" id="KAJ1113726.1"/>
    </source>
</evidence>
<protein>
    <submittedName>
        <fullName evidence="2">Uncharacterized protein</fullName>
    </submittedName>
</protein>
<organism evidence="2 3">
    <name type="scientific">Pleurodeles waltl</name>
    <name type="common">Iberian ribbed newt</name>
    <dbReference type="NCBI Taxonomy" id="8319"/>
    <lineage>
        <taxon>Eukaryota</taxon>
        <taxon>Metazoa</taxon>
        <taxon>Chordata</taxon>
        <taxon>Craniata</taxon>
        <taxon>Vertebrata</taxon>
        <taxon>Euteleostomi</taxon>
        <taxon>Amphibia</taxon>
        <taxon>Batrachia</taxon>
        <taxon>Caudata</taxon>
        <taxon>Salamandroidea</taxon>
        <taxon>Salamandridae</taxon>
        <taxon>Pleurodelinae</taxon>
        <taxon>Pleurodeles</taxon>
    </lineage>
</organism>
<dbReference type="Proteomes" id="UP001066276">
    <property type="component" value="Chromosome 8"/>
</dbReference>